<accession>A0A7Y8VQY9</accession>
<gene>
    <name evidence="3" type="ORF">HW270_02950</name>
</gene>
<dbReference type="EMBL" id="JABXYR010000001">
    <property type="protein sequence ID" value="NWO23039.1"/>
    <property type="molecule type" value="Genomic_DNA"/>
</dbReference>
<evidence type="ECO:0000313" key="3">
    <source>
        <dbReference type="EMBL" id="NWO23039.1"/>
    </source>
</evidence>
<dbReference type="Pfam" id="PF05257">
    <property type="entry name" value="CHAP"/>
    <property type="match status" value="1"/>
</dbReference>
<organism evidence="3 4">
    <name type="scientific">Mogibacterium timidum</name>
    <dbReference type="NCBI Taxonomy" id="35519"/>
    <lineage>
        <taxon>Bacteria</taxon>
        <taxon>Bacillati</taxon>
        <taxon>Bacillota</taxon>
        <taxon>Clostridia</taxon>
        <taxon>Peptostreptococcales</taxon>
        <taxon>Anaerovoracaceae</taxon>
        <taxon>Mogibacterium</taxon>
    </lineage>
</organism>
<keyword evidence="1" id="KW-1133">Transmembrane helix</keyword>
<reference evidence="3 4" key="1">
    <citation type="submission" date="2020-06" db="EMBL/GenBank/DDBJ databases">
        <title>Mogibacterium timidum strain W9173 genomic sequence.</title>
        <authorList>
            <person name="Wade W.G."/>
            <person name="Johnston C.D."/>
            <person name="Chen T."/>
            <person name="Dewhirst F.E."/>
        </authorList>
    </citation>
    <scope>NUCLEOTIDE SEQUENCE [LARGE SCALE GENOMIC DNA]</scope>
    <source>
        <strain evidence="3 4">W9173</strain>
    </source>
</reference>
<dbReference type="PROSITE" id="PS50911">
    <property type="entry name" value="CHAP"/>
    <property type="match status" value="1"/>
</dbReference>
<dbReference type="SUPFAM" id="SSF54001">
    <property type="entry name" value="Cysteine proteinases"/>
    <property type="match status" value="1"/>
</dbReference>
<feature type="transmembrane region" description="Helical" evidence="1">
    <location>
        <begin position="12"/>
        <end position="32"/>
    </location>
</feature>
<dbReference type="AlphaFoldDB" id="A0A7Y8VQY9"/>
<comment type="caution">
    <text evidence="3">The sequence shown here is derived from an EMBL/GenBank/DDBJ whole genome shotgun (WGS) entry which is preliminary data.</text>
</comment>
<feature type="domain" description="Peptidase C51" evidence="2">
    <location>
        <begin position="78"/>
        <end position="208"/>
    </location>
</feature>
<evidence type="ECO:0000259" key="2">
    <source>
        <dbReference type="PROSITE" id="PS50911"/>
    </source>
</evidence>
<keyword evidence="1" id="KW-0812">Transmembrane</keyword>
<dbReference type="InterPro" id="IPR038765">
    <property type="entry name" value="Papain-like_cys_pep_sf"/>
</dbReference>
<sequence length="210" mass="23292">MNLKRHLKKILIGSVISVLSFMIILSAIVVAITSTMQSAGGAWYKLKQTNENTETEETESGDIQAGVIKGKRTSYPSGDNLFYFGANLNPWVSMGARPGYHNCTWYAFGRFGEILGKRPALPTGNANMWYSHCTAYKKGKTPKVGAVICWDYTNHDCGHVAIVEEVKSNGDIVVSQSGWRGGKFWMTNVTKASGYRPQGRYVFQGFIYQP</sequence>
<dbReference type="InterPro" id="IPR007921">
    <property type="entry name" value="CHAP_dom"/>
</dbReference>
<protein>
    <submittedName>
        <fullName evidence="3">CHAP domain-containing protein</fullName>
    </submittedName>
</protein>
<name>A0A7Y8VQY9_9FIRM</name>
<evidence type="ECO:0000256" key="1">
    <source>
        <dbReference type="SAM" id="Phobius"/>
    </source>
</evidence>
<proteinExistence type="predicted"/>
<evidence type="ECO:0000313" key="4">
    <source>
        <dbReference type="Proteomes" id="UP000526307"/>
    </source>
</evidence>
<keyword evidence="1" id="KW-0472">Membrane</keyword>
<dbReference type="RefSeq" id="WP_178978269.1">
    <property type="nucleotide sequence ID" value="NZ_JABXYR010000001.1"/>
</dbReference>
<dbReference type="Proteomes" id="UP000526307">
    <property type="component" value="Unassembled WGS sequence"/>
</dbReference>
<keyword evidence="4" id="KW-1185">Reference proteome</keyword>
<dbReference type="Gene3D" id="3.90.1720.10">
    <property type="entry name" value="endopeptidase domain like (from Nostoc punctiforme)"/>
    <property type="match status" value="1"/>
</dbReference>